<dbReference type="AlphaFoldDB" id="A0A0A9DZI6"/>
<organism evidence="1">
    <name type="scientific">Arundo donax</name>
    <name type="common">Giant reed</name>
    <name type="synonym">Donax arundinaceus</name>
    <dbReference type="NCBI Taxonomy" id="35708"/>
    <lineage>
        <taxon>Eukaryota</taxon>
        <taxon>Viridiplantae</taxon>
        <taxon>Streptophyta</taxon>
        <taxon>Embryophyta</taxon>
        <taxon>Tracheophyta</taxon>
        <taxon>Spermatophyta</taxon>
        <taxon>Magnoliopsida</taxon>
        <taxon>Liliopsida</taxon>
        <taxon>Poales</taxon>
        <taxon>Poaceae</taxon>
        <taxon>PACMAD clade</taxon>
        <taxon>Arundinoideae</taxon>
        <taxon>Arundineae</taxon>
        <taxon>Arundo</taxon>
    </lineage>
</organism>
<proteinExistence type="predicted"/>
<reference evidence="1" key="1">
    <citation type="submission" date="2014-09" db="EMBL/GenBank/DDBJ databases">
        <authorList>
            <person name="Magalhaes I.L.F."/>
            <person name="Oliveira U."/>
            <person name="Santos F.R."/>
            <person name="Vidigal T.H.D.A."/>
            <person name="Brescovit A.D."/>
            <person name="Santos A.J."/>
        </authorList>
    </citation>
    <scope>NUCLEOTIDE SEQUENCE</scope>
    <source>
        <tissue evidence="1">Shoot tissue taken approximately 20 cm above the soil surface</tissue>
    </source>
</reference>
<evidence type="ECO:0000313" key="1">
    <source>
        <dbReference type="EMBL" id="JAD91085.1"/>
    </source>
</evidence>
<accession>A0A0A9DZI6</accession>
<reference evidence="1" key="2">
    <citation type="journal article" date="2015" name="Data Brief">
        <title>Shoot transcriptome of the giant reed, Arundo donax.</title>
        <authorList>
            <person name="Barrero R.A."/>
            <person name="Guerrero F.D."/>
            <person name="Moolhuijzen P."/>
            <person name="Goolsby J.A."/>
            <person name="Tidwell J."/>
            <person name="Bellgard S.E."/>
            <person name="Bellgard M.I."/>
        </authorList>
    </citation>
    <scope>NUCLEOTIDE SEQUENCE</scope>
    <source>
        <tissue evidence="1">Shoot tissue taken approximately 20 cm above the soil surface</tissue>
    </source>
</reference>
<name>A0A0A9DZI6_ARUDO</name>
<protein>
    <submittedName>
        <fullName evidence="1">Uncharacterized protein</fullName>
    </submittedName>
</protein>
<dbReference type="EMBL" id="GBRH01206810">
    <property type="protein sequence ID" value="JAD91085.1"/>
    <property type="molecule type" value="Transcribed_RNA"/>
</dbReference>
<sequence>MCHGPYHMICGPSCGASYTKQLKMSYPGKSAS</sequence>